<organism evidence="2 3">
    <name type="scientific">Prescottella soli</name>
    <dbReference type="NCBI Taxonomy" id="1543852"/>
    <lineage>
        <taxon>Bacteria</taxon>
        <taxon>Bacillati</taxon>
        <taxon>Actinomycetota</taxon>
        <taxon>Actinomycetes</taxon>
        <taxon>Mycobacteriales</taxon>
        <taxon>Nocardiaceae</taxon>
        <taxon>Prescottella</taxon>
    </lineage>
</organism>
<evidence type="ECO:0000313" key="3">
    <source>
        <dbReference type="Proteomes" id="UP001629744"/>
    </source>
</evidence>
<comment type="caution">
    <text evidence="2">The sequence shown here is derived from an EMBL/GenBank/DDBJ whole genome shotgun (WGS) entry which is preliminary data.</text>
</comment>
<protein>
    <recommendedName>
        <fullName evidence="1">MmyB-like transcription regulator ligand binding domain-containing protein</fullName>
    </recommendedName>
</protein>
<dbReference type="InterPro" id="IPR041413">
    <property type="entry name" value="MLTR_LBD"/>
</dbReference>
<sequence length="60" mass="6902">MRRHPIVGPLELEVQQFSVDTHPDQLLVAYTAEPDTPPHDPLRFLLQWSGKEPTDTGMHR</sequence>
<dbReference type="EMBL" id="JBDLNU010000007">
    <property type="protein sequence ID" value="MFM1731227.1"/>
    <property type="molecule type" value="Genomic_DNA"/>
</dbReference>
<accession>A0ABW9G0P7</accession>
<name>A0ABW9G0P7_9NOCA</name>
<evidence type="ECO:0000313" key="2">
    <source>
        <dbReference type="EMBL" id="MFM1731227.1"/>
    </source>
</evidence>
<dbReference type="Pfam" id="PF17765">
    <property type="entry name" value="MLTR_LBD"/>
    <property type="match status" value="1"/>
</dbReference>
<gene>
    <name evidence="2" type="ORF">ABEU19_004787</name>
</gene>
<dbReference type="Proteomes" id="UP001629744">
    <property type="component" value="Unassembled WGS sequence"/>
</dbReference>
<reference evidence="2 3" key="1">
    <citation type="submission" date="2023-11" db="EMBL/GenBank/DDBJ databases">
        <authorList>
            <person name="Val-Calvo J."/>
            <person name="Scortti M."/>
            <person name="Vazquez-Boland J."/>
        </authorList>
    </citation>
    <scope>NUCLEOTIDE SEQUENCE [LARGE SCALE GENOMIC DNA]</scope>
    <source>
        <strain evidence="2 3">DSM 46662</strain>
    </source>
</reference>
<proteinExistence type="predicted"/>
<evidence type="ECO:0000259" key="1">
    <source>
        <dbReference type="Pfam" id="PF17765"/>
    </source>
</evidence>
<feature type="domain" description="MmyB-like transcription regulator ligand binding" evidence="1">
    <location>
        <begin position="3"/>
        <end position="44"/>
    </location>
</feature>
<keyword evidence="3" id="KW-1185">Reference proteome</keyword>